<keyword evidence="2" id="KW-1185">Reference proteome</keyword>
<sequence>SCVNDVVAWVPEAENAPAYKIACTSIILGPLARFLYSNMNFSFTTMGAKGYTSWKNILISSQQRPSGGRVKQPAAIKMS</sequence>
<dbReference type="EMBL" id="JAEUBG010003679">
    <property type="protein sequence ID" value="KAH3682485.1"/>
    <property type="molecule type" value="Genomic_DNA"/>
</dbReference>
<reference evidence="1" key="1">
    <citation type="journal article" date="2021" name="Open Biol.">
        <title>Shared evolutionary footprints suggest mitochondrial oxidative damage underlies multiple complex I losses in fungi.</title>
        <authorList>
            <person name="Schikora-Tamarit M.A."/>
            <person name="Marcet-Houben M."/>
            <person name="Nosek J."/>
            <person name="Gabaldon T."/>
        </authorList>
    </citation>
    <scope>NUCLEOTIDE SEQUENCE</scope>
    <source>
        <strain evidence="1">CBS2887</strain>
    </source>
</reference>
<protein>
    <submittedName>
        <fullName evidence="1">Uncharacterized protein</fullName>
    </submittedName>
</protein>
<gene>
    <name evidence="1" type="ORF">WICPIJ_006548</name>
</gene>
<dbReference type="Proteomes" id="UP000774326">
    <property type="component" value="Unassembled WGS sequence"/>
</dbReference>
<evidence type="ECO:0000313" key="2">
    <source>
        <dbReference type="Proteomes" id="UP000774326"/>
    </source>
</evidence>
<proteinExistence type="predicted"/>
<name>A0A9P8Q3H4_WICPI</name>
<organism evidence="1 2">
    <name type="scientific">Wickerhamomyces pijperi</name>
    <name type="common">Yeast</name>
    <name type="synonym">Pichia pijperi</name>
    <dbReference type="NCBI Taxonomy" id="599730"/>
    <lineage>
        <taxon>Eukaryota</taxon>
        <taxon>Fungi</taxon>
        <taxon>Dikarya</taxon>
        <taxon>Ascomycota</taxon>
        <taxon>Saccharomycotina</taxon>
        <taxon>Saccharomycetes</taxon>
        <taxon>Phaffomycetales</taxon>
        <taxon>Wickerhamomycetaceae</taxon>
        <taxon>Wickerhamomyces</taxon>
    </lineage>
</organism>
<comment type="caution">
    <text evidence="1">The sequence shown here is derived from an EMBL/GenBank/DDBJ whole genome shotgun (WGS) entry which is preliminary data.</text>
</comment>
<reference evidence="1" key="2">
    <citation type="submission" date="2021-01" db="EMBL/GenBank/DDBJ databases">
        <authorList>
            <person name="Schikora-Tamarit M.A."/>
        </authorList>
    </citation>
    <scope>NUCLEOTIDE SEQUENCE</scope>
    <source>
        <strain evidence="1">CBS2887</strain>
    </source>
</reference>
<evidence type="ECO:0000313" key="1">
    <source>
        <dbReference type="EMBL" id="KAH3682485.1"/>
    </source>
</evidence>
<dbReference type="AlphaFoldDB" id="A0A9P8Q3H4"/>
<feature type="non-terminal residue" evidence="1">
    <location>
        <position position="1"/>
    </location>
</feature>
<accession>A0A9P8Q3H4</accession>